<protein>
    <recommendedName>
        <fullName evidence="6">ATP-dependent Clp protease proteolytic subunit</fullName>
    </recommendedName>
</protein>
<name>A0AAW4J367_CLOPF</name>
<gene>
    <name evidence="8" type="ORF">JJB47_11525</name>
</gene>
<dbReference type="PRINTS" id="PR00127">
    <property type="entry name" value="CLPPROTEASEP"/>
</dbReference>
<dbReference type="GO" id="GO:0051117">
    <property type="term" value="F:ATPase binding"/>
    <property type="evidence" value="ECO:0007669"/>
    <property type="project" value="TreeGrafter"/>
</dbReference>
<dbReference type="GO" id="GO:0004176">
    <property type="term" value="F:ATP-dependent peptidase activity"/>
    <property type="evidence" value="ECO:0007669"/>
    <property type="project" value="InterPro"/>
</dbReference>
<dbReference type="GO" id="GO:0009368">
    <property type="term" value="C:endopeptidase Clp complex"/>
    <property type="evidence" value="ECO:0007669"/>
    <property type="project" value="TreeGrafter"/>
</dbReference>
<dbReference type="PANTHER" id="PTHR10381">
    <property type="entry name" value="ATP-DEPENDENT CLP PROTEASE PROTEOLYTIC SUBUNIT"/>
    <property type="match status" value="1"/>
</dbReference>
<dbReference type="Gene3D" id="3.90.226.10">
    <property type="entry name" value="2-enoyl-CoA Hydratase, Chain A, domain 1"/>
    <property type="match status" value="1"/>
</dbReference>
<comment type="caution">
    <text evidence="8">The sequence shown here is derived from an EMBL/GenBank/DDBJ whole genome shotgun (WGS) entry which is preliminary data.</text>
</comment>
<sequence length="399" mass="45715">MAKKRFYEFKNIANKDSELYVYGEICGGADKWDESDVTFKDFKDTLENMTQGSTLNMYINSPGGSVFTTQSIIAMLRRAKENGIKINAYIDGLAASCGSWLPMIADEIFVYPQSIMMIHKPLCGVWGNADEMRKEIEVLDKIENDVIIPLYMERAKEGVTEDMLREKMANETWLSADEMQELFNVTLLADERQIACCVDKEIFNKYANVPEELLKIANKEDDEEESPKEPKQAKNEAVKELEDKISNLEGEVENLKKEKEDLIKDKEEISNNLNQANEKIIALNEEITFMKPLVDEYEKIKKEEEARLEEDKLKDLSNEYEKKFNSLGASKKFKSEEVQNLLKEAVKDSNKKNELNSIIVNLIQIKDENKVKTKSIDNSANMDNLVPNDENGASKYGFK</sequence>
<dbReference type="Pfam" id="PF00574">
    <property type="entry name" value="CLP_protease"/>
    <property type="match status" value="1"/>
</dbReference>
<evidence type="ECO:0000256" key="1">
    <source>
        <dbReference type="ARBA" id="ARBA00007039"/>
    </source>
</evidence>
<keyword evidence="4" id="KW-0378">Hydrolase</keyword>
<feature type="region of interest" description="Disordered" evidence="7">
    <location>
        <begin position="376"/>
        <end position="399"/>
    </location>
</feature>
<dbReference type="Proteomes" id="UP000668068">
    <property type="component" value="Unassembled WGS sequence"/>
</dbReference>
<keyword evidence="2" id="KW-0963">Cytoplasm</keyword>
<evidence type="ECO:0000256" key="3">
    <source>
        <dbReference type="ARBA" id="ARBA00022670"/>
    </source>
</evidence>
<evidence type="ECO:0000313" key="8">
    <source>
        <dbReference type="EMBL" id="MBO3359400.1"/>
    </source>
</evidence>
<dbReference type="InterPro" id="IPR001907">
    <property type="entry name" value="ClpP"/>
</dbReference>
<keyword evidence="3 8" id="KW-0645">Protease</keyword>
<dbReference type="GO" id="GO:0004252">
    <property type="term" value="F:serine-type endopeptidase activity"/>
    <property type="evidence" value="ECO:0007669"/>
    <property type="project" value="InterPro"/>
</dbReference>
<dbReference type="RefSeq" id="WP_208340959.1">
    <property type="nucleotide sequence ID" value="NZ_JAENQO010000007.1"/>
</dbReference>
<dbReference type="CDD" id="cd07016">
    <property type="entry name" value="S14_ClpP_1"/>
    <property type="match status" value="1"/>
</dbReference>
<dbReference type="EMBL" id="JAENQP010000007">
    <property type="protein sequence ID" value="MBO3359400.1"/>
    <property type="molecule type" value="Genomic_DNA"/>
</dbReference>
<accession>A0AAW4J367</accession>
<evidence type="ECO:0000256" key="2">
    <source>
        <dbReference type="ARBA" id="ARBA00022490"/>
    </source>
</evidence>
<feature type="compositionally biased region" description="Basic and acidic residues" evidence="7">
    <location>
        <begin position="227"/>
        <end position="237"/>
    </location>
</feature>
<evidence type="ECO:0000256" key="6">
    <source>
        <dbReference type="RuleBase" id="RU003567"/>
    </source>
</evidence>
<organism evidence="8 9">
    <name type="scientific">Clostridium perfringens</name>
    <dbReference type="NCBI Taxonomy" id="1502"/>
    <lineage>
        <taxon>Bacteria</taxon>
        <taxon>Bacillati</taxon>
        <taxon>Bacillota</taxon>
        <taxon>Clostridia</taxon>
        <taxon>Eubacteriales</taxon>
        <taxon>Clostridiaceae</taxon>
        <taxon>Clostridium</taxon>
    </lineage>
</organism>
<dbReference type="InterPro" id="IPR023562">
    <property type="entry name" value="ClpP/TepA"/>
</dbReference>
<dbReference type="SUPFAM" id="SSF52096">
    <property type="entry name" value="ClpP/crotonase"/>
    <property type="match status" value="1"/>
</dbReference>
<reference evidence="8" key="1">
    <citation type="submission" date="2020-12" db="EMBL/GenBank/DDBJ databases">
        <title>Comparative genomics of Clostridium perfringens reveals patterns of host-associated phylogenetic clades and virulence factors.</title>
        <authorList>
            <person name="Smith A.H."/>
            <person name="Geier R."/>
        </authorList>
    </citation>
    <scope>NUCLEOTIDE SEQUENCE</scope>
    <source>
        <strain evidence="8">CHD30677R</strain>
    </source>
</reference>
<dbReference type="GO" id="GO:0006515">
    <property type="term" value="P:protein quality control for misfolded or incompletely synthesized proteins"/>
    <property type="evidence" value="ECO:0007669"/>
    <property type="project" value="TreeGrafter"/>
</dbReference>
<feature type="region of interest" description="Disordered" evidence="7">
    <location>
        <begin position="218"/>
        <end position="237"/>
    </location>
</feature>
<proteinExistence type="inferred from homology"/>
<dbReference type="InterPro" id="IPR029045">
    <property type="entry name" value="ClpP/crotonase-like_dom_sf"/>
</dbReference>
<dbReference type="PANTHER" id="PTHR10381:SF70">
    <property type="entry name" value="ATP-DEPENDENT CLP PROTEASE PROTEOLYTIC SUBUNIT"/>
    <property type="match status" value="1"/>
</dbReference>
<evidence type="ECO:0000256" key="7">
    <source>
        <dbReference type="SAM" id="MobiDB-lite"/>
    </source>
</evidence>
<dbReference type="NCBIfam" id="NF045542">
    <property type="entry name" value="Clp_rel_HeadMat"/>
    <property type="match status" value="1"/>
</dbReference>
<evidence type="ECO:0000313" key="9">
    <source>
        <dbReference type="Proteomes" id="UP000668068"/>
    </source>
</evidence>
<evidence type="ECO:0000256" key="4">
    <source>
        <dbReference type="ARBA" id="ARBA00022801"/>
    </source>
</evidence>
<evidence type="ECO:0000256" key="5">
    <source>
        <dbReference type="ARBA" id="ARBA00022825"/>
    </source>
</evidence>
<keyword evidence="5" id="KW-0720">Serine protease</keyword>
<dbReference type="AlphaFoldDB" id="A0AAW4J367"/>
<comment type="similarity">
    <text evidence="1 6">Belongs to the peptidase S14 family.</text>
</comment>